<reference evidence="1 2" key="2">
    <citation type="journal article" date="2022" name="Mol. Ecol. Resour.">
        <title>The genomes of chicory, endive, great burdock and yacon provide insights into Asteraceae paleo-polyploidization history and plant inulin production.</title>
        <authorList>
            <person name="Fan W."/>
            <person name="Wang S."/>
            <person name="Wang H."/>
            <person name="Wang A."/>
            <person name="Jiang F."/>
            <person name="Liu H."/>
            <person name="Zhao H."/>
            <person name="Xu D."/>
            <person name="Zhang Y."/>
        </authorList>
    </citation>
    <scope>NUCLEOTIDE SEQUENCE [LARGE SCALE GENOMIC DNA]</scope>
    <source>
        <strain evidence="2">cv. Yunnan</strain>
        <tissue evidence="1">Leaves</tissue>
    </source>
</reference>
<comment type="caution">
    <text evidence="1">The sequence shown here is derived from an EMBL/GenBank/DDBJ whole genome shotgun (WGS) entry which is preliminary data.</text>
</comment>
<evidence type="ECO:0000313" key="2">
    <source>
        <dbReference type="Proteomes" id="UP001056120"/>
    </source>
</evidence>
<dbReference type="Proteomes" id="UP001056120">
    <property type="component" value="Linkage Group LG12"/>
</dbReference>
<sequence length="359" mass="39288">MWDKPHSQPCFQQRNVAPSQFSTPRRHVDGPTVSLPPLTKTPTEILATENVNFVKPAPMRPGPKKATDKYCEFHKDNGHTTDECFSLKRQIESAIKTGKLSHMLKELNATPQAGGKRKEILMVNQPSSSAGVKRNNDHMEPWMEQEISFPPIRGGDFASGALHVTADIAGHQVRRVYVDTGSASEIMYERCFMQLDEEVQKGLVTQVHQLTGFSGEVVQPLGKIQLQVTMGNETRSRTVPMTFLVVRSQSSHNVILGRPGLCALGAVISTVHAAIKFPTLDGVVTLFSSKECKSIKAIAPNASNNTDEQHNTMLKQPSDMVGVIKRYSGADKNIVGIARSHQVSSVIMICASGTVNAVH</sequence>
<keyword evidence="2" id="KW-1185">Reference proteome</keyword>
<protein>
    <submittedName>
        <fullName evidence="1">Uncharacterized protein</fullName>
    </submittedName>
</protein>
<organism evidence="1 2">
    <name type="scientific">Smallanthus sonchifolius</name>
    <dbReference type="NCBI Taxonomy" id="185202"/>
    <lineage>
        <taxon>Eukaryota</taxon>
        <taxon>Viridiplantae</taxon>
        <taxon>Streptophyta</taxon>
        <taxon>Embryophyta</taxon>
        <taxon>Tracheophyta</taxon>
        <taxon>Spermatophyta</taxon>
        <taxon>Magnoliopsida</taxon>
        <taxon>eudicotyledons</taxon>
        <taxon>Gunneridae</taxon>
        <taxon>Pentapetalae</taxon>
        <taxon>asterids</taxon>
        <taxon>campanulids</taxon>
        <taxon>Asterales</taxon>
        <taxon>Asteraceae</taxon>
        <taxon>Asteroideae</taxon>
        <taxon>Heliantheae alliance</taxon>
        <taxon>Millerieae</taxon>
        <taxon>Smallanthus</taxon>
    </lineage>
</organism>
<gene>
    <name evidence="1" type="ORF">L1987_35931</name>
</gene>
<dbReference type="EMBL" id="CM042029">
    <property type="protein sequence ID" value="KAI3793314.1"/>
    <property type="molecule type" value="Genomic_DNA"/>
</dbReference>
<accession>A0ACB9HBT0</accession>
<reference evidence="2" key="1">
    <citation type="journal article" date="2022" name="Mol. Ecol. Resour.">
        <title>The genomes of chicory, endive, great burdock and yacon provide insights into Asteraceae palaeo-polyploidization history and plant inulin production.</title>
        <authorList>
            <person name="Fan W."/>
            <person name="Wang S."/>
            <person name="Wang H."/>
            <person name="Wang A."/>
            <person name="Jiang F."/>
            <person name="Liu H."/>
            <person name="Zhao H."/>
            <person name="Xu D."/>
            <person name="Zhang Y."/>
        </authorList>
    </citation>
    <scope>NUCLEOTIDE SEQUENCE [LARGE SCALE GENOMIC DNA]</scope>
    <source>
        <strain evidence="2">cv. Yunnan</strain>
    </source>
</reference>
<evidence type="ECO:0000313" key="1">
    <source>
        <dbReference type="EMBL" id="KAI3793314.1"/>
    </source>
</evidence>
<proteinExistence type="predicted"/>
<name>A0ACB9HBT0_9ASTR</name>